<evidence type="ECO:0000313" key="2">
    <source>
        <dbReference type="Proteomes" id="UP000827724"/>
    </source>
</evidence>
<keyword evidence="2" id="KW-1185">Reference proteome</keyword>
<proteinExistence type="predicted"/>
<dbReference type="EMBL" id="JAIWOZ010000003">
    <property type="protein sequence ID" value="KAH6608304.1"/>
    <property type="molecule type" value="Genomic_DNA"/>
</dbReference>
<accession>A0A9P8TYE9</accession>
<name>A0A9P8TYE9_9HYPO</name>
<dbReference type="AlphaFoldDB" id="A0A9P8TYE9"/>
<organism evidence="1 2">
    <name type="scientific">Trichoderma cornu-damae</name>
    <dbReference type="NCBI Taxonomy" id="654480"/>
    <lineage>
        <taxon>Eukaryota</taxon>
        <taxon>Fungi</taxon>
        <taxon>Dikarya</taxon>
        <taxon>Ascomycota</taxon>
        <taxon>Pezizomycotina</taxon>
        <taxon>Sordariomycetes</taxon>
        <taxon>Hypocreomycetidae</taxon>
        <taxon>Hypocreales</taxon>
        <taxon>Hypocreaceae</taxon>
        <taxon>Trichoderma</taxon>
    </lineage>
</organism>
<evidence type="ECO:0000313" key="1">
    <source>
        <dbReference type="EMBL" id="KAH6608304.1"/>
    </source>
</evidence>
<reference evidence="1" key="1">
    <citation type="submission" date="2021-08" db="EMBL/GenBank/DDBJ databases">
        <title>Chromosome-Level Trichoderma cornu-damae using Hi-C Data.</title>
        <authorList>
            <person name="Kim C.S."/>
        </authorList>
    </citation>
    <scope>NUCLEOTIDE SEQUENCE</scope>
    <source>
        <strain evidence="1">KA19-0412C</strain>
    </source>
</reference>
<protein>
    <submittedName>
        <fullName evidence="1">Uncharacterized protein</fullName>
    </submittedName>
</protein>
<gene>
    <name evidence="1" type="ORF">Trco_004617</name>
</gene>
<dbReference type="Proteomes" id="UP000827724">
    <property type="component" value="Unassembled WGS sequence"/>
</dbReference>
<comment type="caution">
    <text evidence="1">The sequence shown here is derived from an EMBL/GenBank/DDBJ whole genome shotgun (WGS) entry which is preliminary data.</text>
</comment>
<sequence length="136" mass="15077">MNTHIRECPPRRKQILTQLKGFRNAYCFNDGVTALAMPPSFHVQPLLICVDDDSLQWRIHARSHQSGQSYRPGSYDRCRVARLNLAVLNSTFKPSRKDVAKEDHGGCVNPPWDRVKTGVGMGDADIFSLGAIGGVA</sequence>